<keyword evidence="7" id="KW-1185">Reference proteome</keyword>
<dbReference type="OrthoDB" id="9794313at2"/>
<dbReference type="KEGG" id="psty:BFS30_26015"/>
<evidence type="ECO:0000313" key="7">
    <source>
        <dbReference type="Proteomes" id="UP000094313"/>
    </source>
</evidence>
<dbReference type="AlphaFoldDB" id="A0A1D7QNU8"/>
<dbReference type="NCBIfam" id="TIGR00567">
    <property type="entry name" value="3mg"/>
    <property type="match status" value="1"/>
</dbReference>
<name>A0A1D7QNU8_9SPHI</name>
<reference evidence="6 7" key="1">
    <citation type="submission" date="2016-08" db="EMBL/GenBank/DDBJ databases">
        <authorList>
            <person name="Seilhamer J.J."/>
        </authorList>
    </citation>
    <scope>NUCLEOTIDE SEQUENCE [LARGE SCALE GENOMIC DNA]</scope>
    <source>
        <strain evidence="6 7">DX4</strain>
    </source>
</reference>
<evidence type="ECO:0000256" key="4">
    <source>
        <dbReference type="ARBA" id="ARBA00023204"/>
    </source>
</evidence>
<dbReference type="GO" id="GO:0006284">
    <property type="term" value="P:base-excision repair"/>
    <property type="evidence" value="ECO:0007669"/>
    <property type="project" value="InterPro"/>
</dbReference>
<dbReference type="InterPro" id="IPR036995">
    <property type="entry name" value="MPG_sf"/>
</dbReference>
<evidence type="ECO:0000256" key="2">
    <source>
        <dbReference type="ARBA" id="ARBA00022763"/>
    </source>
</evidence>
<dbReference type="CDD" id="cd00540">
    <property type="entry name" value="AAG"/>
    <property type="match status" value="1"/>
</dbReference>
<dbReference type="PANTHER" id="PTHR10429">
    <property type="entry name" value="DNA-3-METHYLADENINE GLYCOSYLASE"/>
    <property type="match status" value="1"/>
</dbReference>
<dbReference type="Pfam" id="PF02245">
    <property type="entry name" value="Pur_DNA_glyco"/>
    <property type="match status" value="1"/>
</dbReference>
<sequence length="201" mass="22267">MSKLPFSFYQNDDVNDLAVQLLGKRLFTRIDGQLTAGIIVETEAYKGVEDKASHAYGGRYTDRTKVMYENGGLSYVYLCYGIHHLFNVVTAPKETPHAVLIRGLEPLTGVDLMMERRGMSVLKPNITAGPGALAKAMGIDRLLNAKDLTGEEIWIEEAASDWQSAEIVAGPRIGVDYAADHALLPWRYYLKGNKYVSKPNS</sequence>
<evidence type="ECO:0000256" key="1">
    <source>
        <dbReference type="ARBA" id="ARBA00009232"/>
    </source>
</evidence>
<keyword evidence="2 5" id="KW-0227">DNA damage</keyword>
<protein>
    <recommendedName>
        <fullName evidence="5">Putative 3-methyladenine DNA glycosylase</fullName>
        <ecNumber evidence="5">3.2.2.-</ecNumber>
    </recommendedName>
</protein>
<dbReference type="GO" id="GO:0003905">
    <property type="term" value="F:alkylbase DNA N-glycosylase activity"/>
    <property type="evidence" value="ECO:0007669"/>
    <property type="project" value="InterPro"/>
</dbReference>
<evidence type="ECO:0000256" key="5">
    <source>
        <dbReference type="HAMAP-Rule" id="MF_00527"/>
    </source>
</evidence>
<dbReference type="HAMAP" id="MF_00527">
    <property type="entry name" value="3MGH"/>
    <property type="match status" value="1"/>
</dbReference>
<keyword evidence="4 5" id="KW-0234">DNA repair</keyword>
<accession>A0A1D7QNU8</accession>
<dbReference type="RefSeq" id="WP_069381977.1">
    <property type="nucleotide sequence ID" value="NZ_CP017141.1"/>
</dbReference>
<dbReference type="PANTHER" id="PTHR10429:SF0">
    <property type="entry name" value="DNA-3-METHYLADENINE GLYCOSYLASE"/>
    <property type="match status" value="1"/>
</dbReference>
<dbReference type="EC" id="3.2.2.-" evidence="5"/>
<dbReference type="GO" id="GO:0003677">
    <property type="term" value="F:DNA binding"/>
    <property type="evidence" value="ECO:0007669"/>
    <property type="project" value="InterPro"/>
</dbReference>
<comment type="similarity">
    <text evidence="1 5">Belongs to the DNA glycosylase MPG family.</text>
</comment>
<proteinExistence type="inferred from homology"/>
<keyword evidence="3 5" id="KW-0378">Hydrolase</keyword>
<gene>
    <name evidence="6" type="ORF">BFS30_26015</name>
</gene>
<organism evidence="6 7">
    <name type="scientific">Pedobacter steynii</name>
    <dbReference type="NCBI Taxonomy" id="430522"/>
    <lineage>
        <taxon>Bacteria</taxon>
        <taxon>Pseudomonadati</taxon>
        <taxon>Bacteroidota</taxon>
        <taxon>Sphingobacteriia</taxon>
        <taxon>Sphingobacteriales</taxon>
        <taxon>Sphingobacteriaceae</taxon>
        <taxon>Pedobacter</taxon>
    </lineage>
</organism>
<dbReference type="InterPro" id="IPR003180">
    <property type="entry name" value="MPG"/>
</dbReference>
<dbReference type="FunFam" id="3.10.300.10:FF:000001">
    <property type="entry name" value="Putative 3-methyladenine DNA glycosylase"/>
    <property type="match status" value="1"/>
</dbReference>
<dbReference type="InterPro" id="IPR011034">
    <property type="entry name" value="Formyl_transferase-like_C_sf"/>
</dbReference>
<dbReference type="Gene3D" id="3.10.300.10">
    <property type="entry name" value="Methylpurine-DNA glycosylase (MPG)"/>
    <property type="match status" value="1"/>
</dbReference>
<dbReference type="SUPFAM" id="SSF50486">
    <property type="entry name" value="FMT C-terminal domain-like"/>
    <property type="match status" value="1"/>
</dbReference>
<dbReference type="EMBL" id="CP017141">
    <property type="protein sequence ID" value="AOM80315.1"/>
    <property type="molecule type" value="Genomic_DNA"/>
</dbReference>
<evidence type="ECO:0000256" key="3">
    <source>
        <dbReference type="ARBA" id="ARBA00022801"/>
    </source>
</evidence>
<dbReference type="Proteomes" id="UP000094313">
    <property type="component" value="Chromosome"/>
</dbReference>
<evidence type="ECO:0000313" key="6">
    <source>
        <dbReference type="EMBL" id="AOM80315.1"/>
    </source>
</evidence>